<feature type="transmembrane region" description="Helical" evidence="7">
    <location>
        <begin position="269"/>
        <end position="286"/>
    </location>
</feature>
<dbReference type="Gene3D" id="1.20.1560.10">
    <property type="entry name" value="ABC transporter type 1, transmembrane domain"/>
    <property type="match status" value="1"/>
</dbReference>
<keyword evidence="2 7" id="KW-0812">Transmembrane</keyword>
<dbReference type="EMBL" id="SAUN01000001">
    <property type="protein sequence ID" value="RVX45477.1"/>
    <property type="molecule type" value="Genomic_DNA"/>
</dbReference>
<dbReference type="Proteomes" id="UP000284824">
    <property type="component" value="Unassembled WGS sequence"/>
</dbReference>
<dbReference type="SMART" id="SM00382">
    <property type="entry name" value="AAA"/>
    <property type="match status" value="1"/>
</dbReference>
<dbReference type="GO" id="GO:0005524">
    <property type="term" value="F:ATP binding"/>
    <property type="evidence" value="ECO:0007669"/>
    <property type="project" value="UniProtKB-KW"/>
</dbReference>
<dbReference type="InterPro" id="IPR003593">
    <property type="entry name" value="AAA+_ATPase"/>
</dbReference>
<keyword evidence="3" id="KW-0547">Nucleotide-binding</keyword>
<organism evidence="9 10">
    <name type="scientific">Nonomuraea polychroma</name>
    <dbReference type="NCBI Taxonomy" id="46176"/>
    <lineage>
        <taxon>Bacteria</taxon>
        <taxon>Bacillati</taxon>
        <taxon>Actinomycetota</taxon>
        <taxon>Actinomycetes</taxon>
        <taxon>Streptosporangiales</taxon>
        <taxon>Streptosporangiaceae</taxon>
        <taxon>Nonomuraea</taxon>
    </lineage>
</organism>
<keyword evidence="6 7" id="KW-0472">Membrane</keyword>
<dbReference type="AlphaFoldDB" id="A0A438MI38"/>
<dbReference type="GO" id="GO:0016887">
    <property type="term" value="F:ATP hydrolysis activity"/>
    <property type="evidence" value="ECO:0007669"/>
    <property type="project" value="InterPro"/>
</dbReference>
<dbReference type="PROSITE" id="PS50893">
    <property type="entry name" value="ABC_TRANSPORTER_2"/>
    <property type="match status" value="1"/>
</dbReference>
<evidence type="ECO:0000313" key="10">
    <source>
        <dbReference type="Proteomes" id="UP000284824"/>
    </source>
</evidence>
<protein>
    <submittedName>
        <fullName evidence="9">ATP-binding cassette subfamily B protein</fullName>
    </submittedName>
</protein>
<evidence type="ECO:0000313" key="9">
    <source>
        <dbReference type="EMBL" id="RVX45477.1"/>
    </source>
</evidence>
<dbReference type="InterPro" id="IPR039421">
    <property type="entry name" value="Type_1_exporter"/>
</dbReference>
<comment type="subcellular location">
    <subcellularLocation>
        <location evidence="1">Cell membrane</location>
        <topology evidence="1">Multi-pass membrane protein</topology>
    </subcellularLocation>
</comment>
<proteinExistence type="predicted"/>
<dbReference type="InterPro" id="IPR036640">
    <property type="entry name" value="ABC1_TM_sf"/>
</dbReference>
<feature type="transmembrane region" description="Helical" evidence="7">
    <location>
        <begin position="167"/>
        <end position="192"/>
    </location>
</feature>
<evidence type="ECO:0000256" key="3">
    <source>
        <dbReference type="ARBA" id="ARBA00022741"/>
    </source>
</evidence>
<keyword evidence="4 9" id="KW-0067">ATP-binding</keyword>
<dbReference type="PANTHER" id="PTHR43394:SF1">
    <property type="entry name" value="ATP-BINDING CASSETTE SUB-FAMILY B MEMBER 10, MITOCHONDRIAL"/>
    <property type="match status" value="1"/>
</dbReference>
<dbReference type="PANTHER" id="PTHR43394">
    <property type="entry name" value="ATP-DEPENDENT PERMEASE MDL1, MITOCHONDRIAL"/>
    <property type="match status" value="1"/>
</dbReference>
<dbReference type="GO" id="GO:0015421">
    <property type="term" value="F:ABC-type oligopeptide transporter activity"/>
    <property type="evidence" value="ECO:0007669"/>
    <property type="project" value="TreeGrafter"/>
</dbReference>
<gene>
    <name evidence="9" type="ORF">EDD27_8281</name>
</gene>
<dbReference type="Pfam" id="PF00005">
    <property type="entry name" value="ABC_tran"/>
    <property type="match status" value="1"/>
</dbReference>
<dbReference type="InterPro" id="IPR027417">
    <property type="entry name" value="P-loop_NTPase"/>
</dbReference>
<dbReference type="SUPFAM" id="SSF52540">
    <property type="entry name" value="P-loop containing nucleoside triphosphate hydrolases"/>
    <property type="match status" value="1"/>
</dbReference>
<evidence type="ECO:0000256" key="7">
    <source>
        <dbReference type="SAM" id="Phobius"/>
    </source>
</evidence>
<evidence type="ECO:0000259" key="8">
    <source>
        <dbReference type="PROSITE" id="PS50893"/>
    </source>
</evidence>
<dbReference type="Gene3D" id="3.40.50.300">
    <property type="entry name" value="P-loop containing nucleotide triphosphate hydrolases"/>
    <property type="match status" value="1"/>
</dbReference>
<evidence type="ECO:0000256" key="1">
    <source>
        <dbReference type="ARBA" id="ARBA00004651"/>
    </source>
</evidence>
<name>A0A438MI38_9ACTN</name>
<accession>A0A438MI38</accession>
<dbReference type="InterPro" id="IPR003439">
    <property type="entry name" value="ABC_transporter-like_ATP-bd"/>
</dbReference>
<evidence type="ECO:0000256" key="4">
    <source>
        <dbReference type="ARBA" id="ARBA00022840"/>
    </source>
</evidence>
<keyword evidence="5 7" id="KW-1133">Transmembrane helix</keyword>
<feature type="transmembrane region" description="Helical" evidence="7">
    <location>
        <begin position="68"/>
        <end position="90"/>
    </location>
</feature>
<feature type="transmembrane region" description="Helical" evidence="7">
    <location>
        <begin position="20"/>
        <end position="43"/>
    </location>
</feature>
<evidence type="ECO:0000256" key="6">
    <source>
        <dbReference type="ARBA" id="ARBA00023136"/>
    </source>
</evidence>
<dbReference type="SUPFAM" id="SSF90123">
    <property type="entry name" value="ABC transporter transmembrane region"/>
    <property type="match status" value="1"/>
</dbReference>
<feature type="transmembrane region" description="Helical" evidence="7">
    <location>
        <begin position="292"/>
        <end position="310"/>
    </location>
</feature>
<dbReference type="GO" id="GO:0005886">
    <property type="term" value="C:plasma membrane"/>
    <property type="evidence" value="ECO:0007669"/>
    <property type="project" value="UniProtKB-SubCell"/>
</dbReference>
<keyword evidence="10" id="KW-1185">Reference proteome</keyword>
<comment type="caution">
    <text evidence="9">The sequence shown here is derived from an EMBL/GenBank/DDBJ whole genome shotgun (WGS) entry which is preliminary data.</text>
</comment>
<dbReference type="InterPro" id="IPR017871">
    <property type="entry name" value="ABC_transporter-like_CS"/>
</dbReference>
<reference evidence="9 10" key="1">
    <citation type="submission" date="2019-01" db="EMBL/GenBank/DDBJ databases">
        <title>Sequencing the genomes of 1000 actinobacteria strains.</title>
        <authorList>
            <person name="Klenk H.-P."/>
        </authorList>
    </citation>
    <scope>NUCLEOTIDE SEQUENCE [LARGE SCALE GENOMIC DNA]</scope>
    <source>
        <strain evidence="9 10">DSM 43925</strain>
    </source>
</reference>
<feature type="domain" description="ABC transporter" evidence="8">
    <location>
        <begin position="352"/>
        <end position="578"/>
    </location>
</feature>
<dbReference type="PROSITE" id="PS00211">
    <property type="entry name" value="ABC_TRANSPORTER_1"/>
    <property type="match status" value="1"/>
</dbReference>
<sequence>MNLGPYRVPLVPPSPKPRLLGFLVLAGWPWLVAVSLLELFLLVEPTAVALVTGELVGRLAQGADRQDASWSGIGTMLALLGALLVTGNVLRSMSWPLAERVAGRIDAAVREELTSRVLALPTLDRVEDVAVQDELTTMRSPLLTWTDEGIGAAAVGRFRAGLTMAGLVTAMLVLSQVVWWWGPATAAVALLLGRYRASMWREFLRVVSGTMPAAMRGRVWAAMMSDHRDAKEVRIFGLTDWLQKHADENTADAARRVVDSRVALLRREMSVFLGWAATASVVYVAVATSGEVSVGQIAATIGAVSAMFVISMSSQGEDMDEVAMPAVDAVTRIRALAPDLEPPPRSDGAGEIALRDVVFGYGEVRVLNGVTLTLTPGEVIAVVGVNGAGKTTLAKLLTGQYRPRTGIVVTEPAAYAVYQDFNRYELSAYENIRIAAPEATREQVEAAAAAVDATKLIEKLAKGWETVLSPKYTDGGDLSGGQWQKIALARAALAAACGARLLVLDEPTANLDIEAELEAFDRIRQVRGQATVVLISHRFSTVRKADRIVVLSGGRITEDGTHDELLAAGGEYARMFRLQAQQFKESA</sequence>
<evidence type="ECO:0000256" key="2">
    <source>
        <dbReference type="ARBA" id="ARBA00022692"/>
    </source>
</evidence>
<evidence type="ECO:0000256" key="5">
    <source>
        <dbReference type="ARBA" id="ARBA00022989"/>
    </source>
</evidence>